<reference evidence="1 2" key="1">
    <citation type="submission" date="2019-06" db="EMBL/GenBank/DDBJ databases">
        <title>Description of Kitasatospora acidophila sp. nov. isolated from pine grove soil, and reclassification of Streptomyces novaecaesareae to Kitasatospora novaeceasareae comb. nov.</title>
        <authorList>
            <person name="Kim M.J."/>
        </authorList>
    </citation>
    <scope>NUCLEOTIDE SEQUENCE [LARGE SCALE GENOMIC DNA]</scope>
    <source>
        <strain evidence="1 2">MMS16-CNU292</strain>
    </source>
</reference>
<protein>
    <submittedName>
        <fullName evidence="1">Uncharacterized protein</fullName>
    </submittedName>
</protein>
<organism evidence="1 2">
    <name type="scientific">Kitasatospora acidiphila</name>
    <dbReference type="NCBI Taxonomy" id="2567942"/>
    <lineage>
        <taxon>Bacteria</taxon>
        <taxon>Bacillati</taxon>
        <taxon>Actinomycetota</taxon>
        <taxon>Actinomycetes</taxon>
        <taxon>Kitasatosporales</taxon>
        <taxon>Streptomycetaceae</taxon>
        <taxon>Kitasatospora</taxon>
    </lineage>
</organism>
<name>A0A540WDA3_9ACTN</name>
<dbReference type="Proteomes" id="UP000319103">
    <property type="component" value="Unassembled WGS sequence"/>
</dbReference>
<dbReference type="OrthoDB" id="4259645at2"/>
<dbReference type="AlphaFoldDB" id="A0A540WDA3"/>
<keyword evidence="2" id="KW-1185">Reference proteome</keyword>
<evidence type="ECO:0000313" key="1">
    <source>
        <dbReference type="EMBL" id="TQF07015.1"/>
    </source>
</evidence>
<proteinExistence type="predicted"/>
<accession>A0A540WDA3</accession>
<evidence type="ECO:0000313" key="2">
    <source>
        <dbReference type="Proteomes" id="UP000319103"/>
    </source>
</evidence>
<dbReference type="RefSeq" id="WP_141637420.1">
    <property type="nucleotide sequence ID" value="NZ_VIGB01000003.1"/>
</dbReference>
<dbReference type="EMBL" id="VIGB01000003">
    <property type="protein sequence ID" value="TQF07015.1"/>
    <property type="molecule type" value="Genomic_DNA"/>
</dbReference>
<gene>
    <name evidence="1" type="ORF">E6W39_38570</name>
</gene>
<sequence length="98" mass="10637">MSDDPAAGDCTACGKAAGGNRQQDTRGLSVQGHTGDVHYYAAACDHHSTAGVRRRTAAFSPVPYEALREELHRITRACSRLVDDLRDDTDYSEGSPWD</sequence>
<comment type="caution">
    <text evidence="1">The sequence shown here is derived from an EMBL/GenBank/DDBJ whole genome shotgun (WGS) entry which is preliminary data.</text>
</comment>